<accession>A0A0S2K2G6</accession>
<reference evidence="2 3" key="1">
    <citation type="submission" date="2015-11" db="EMBL/GenBank/DDBJ databases">
        <authorList>
            <person name="Zhang Y."/>
            <person name="Guo Z."/>
        </authorList>
    </citation>
    <scope>NUCLEOTIDE SEQUENCE [LARGE SCALE GENOMIC DNA]</scope>
    <source>
        <strain evidence="2 3">KCTC 12086</strain>
    </source>
</reference>
<dbReference type="KEGG" id="pphe:PP2015_2198"/>
<evidence type="ECO:0000256" key="1">
    <source>
        <dbReference type="SAM" id="MobiDB-lite"/>
    </source>
</evidence>
<gene>
    <name evidence="2" type="ORF">PP2015_2198</name>
</gene>
<feature type="region of interest" description="Disordered" evidence="1">
    <location>
        <begin position="111"/>
        <end position="135"/>
    </location>
</feature>
<name>A0A0S2K2G6_9GAMM</name>
<feature type="compositionally biased region" description="Polar residues" evidence="1">
    <location>
        <begin position="65"/>
        <end position="84"/>
    </location>
</feature>
<dbReference type="EMBL" id="CP013187">
    <property type="protein sequence ID" value="ALO42695.1"/>
    <property type="molecule type" value="Genomic_DNA"/>
</dbReference>
<dbReference type="PATRIC" id="fig|161398.10.peg.2236"/>
<feature type="region of interest" description="Disordered" evidence="1">
    <location>
        <begin position="61"/>
        <end position="88"/>
    </location>
</feature>
<dbReference type="OrthoDB" id="9801479at2"/>
<evidence type="ECO:0000313" key="2">
    <source>
        <dbReference type="EMBL" id="ALO42695.1"/>
    </source>
</evidence>
<sequence>MNKLLLTLFWLISLLIMFFIGKNMGAGDVSIAKEAQFDAIQNIESNPTKLESFDKKECQSAAELSKSSLPSSGLTNKNQTAQNSHTHDKQTLINELADVKRQLADAESQLESLNASKPNMPREDQPSQATEEEVSQHLSAPFDSVVLKARGSMVDKFRQLHEEPQDQEWSIVTEQHISDFFVTHDLADKVALDAITCKQTICEIRGFELENEAWGRIMSDMRAQPWWNFASSHSTTQNNKKFGMFFYSLVSKNVI</sequence>
<dbReference type="AlphaFoldDB" id="A0A0S2K2G6"/>
<dbReference type="Proteomes" id="UP000061457">
    <property type="component" value="Chromosome I"/>
</dbReference>
<proteinExistence type="predicted"/>
<keyword evidence="3" id="KW-1185">Reference proteome</keyword>
<dbReference type="STRING" id="161398.PP2015_2198"/>
<organism evidence="2 3">
    <name type="scientific">Pseudoalteromonas phenolica</name>
    <dbReference type="NCBI Taxonomy" id="161398"/>
    <lineage>
        <taxon>Bacteria</taxon>
        <taxon>Pseudomonadati</taxon>
        <taxon>Pseudomonadota</taxon>
        <taxon>Gammaproteobacteria</taxon>
        <taxon>Alteromonadales</taxon>
        <taxon>Pseudoalteromonadaceae</taxon>
        <taxon>Pseudoalteromonas</taxon>
    </lineage>
</organism>
<evidence type="ECO:0000313" key="3">
    <source>
        <dbReference type="Proteomes" id="UP000061457"/>
    </source>
</evidence>
<dbReference type="RefSeq" id="WP_128724152.1">
    <property type="nucleotide sequence ID" value="NZ_CP013187.1"/>
</dbReference>
<protein>
    <submittedName>
        <fullName evidence="2">Uncharacterized protein</fullName>
    </submittedName>
</protein>